<dbReference type="InParanoid" id="A0A0C3DBX3"/>
<accession>A0A0C3DBX3</accession>
<sequence>MHHYPHIYLRRPVSRIFWFVIGAGVATWWHHSLAMRDHHAQCWPCVLGNHSRAAVQDQPASDERRGYPEREGRWVRNPSSSSDGTVGWNQQEWDENKERLRNLQKRVGEAMVDMSESTLDSIVHGAEALKSKLTERRSMQGSGTPSDAPEQKKDPSA</sequence>
<gene>
    <name evidence="3" type="ORF">SCLCIDRAFT_1222443</name>
</gene>
<keyword evidence="4" id="KW-1185">Reference proteome</keyword>
<keyword evidence="2" id="KW-1133">Transmembrane helix</keyword>
<evidence type="ECO:0000313" key="3">
    <source>
        <dbReference type="EMBL" id="KIM53914.1"/>
    </source>
</evidence>
<organism evidence="3 4">
    <name type="scientific">Scleroderma citrinum Foug A</name>
    <dbReference type="NCBI Taxonomy" id="1036808"/>
    <lineage>
        <taxon>Eukaryota</taxon>
        <taxon>Fungi</taxon>
        <taxon>Dikarya</taxon>
        <taxon>Basidiomycota</taxon>
        <taxon>Agaricomycotina</taxon>
        <taxon>Agaricomycetes</taxon>
        <taxon>Agaricomycetidae</taxon>
        <taxon>Boletales</taxon>
        <taxon>Sclerodermatineae</taxon>
        <taxon>Sclerodermataceae</taxon>
        <taxon>Scleroderma</taxon>
    </lineage>
</organism>
<name>A0A0C3DBX3_9AGAM</name>
<evidence type="ECO:0000256" key="2">
    <source>
        <dbReference type="SAM" id="Phobius"/>
    </source>
</evidence>
<feature type="compositionally biased region" description="Basic and acidic residues" evidence="1">
    <location>
        <begin position="61"/>
        <end position="74"/>
    </location>
</feature>
<dbReference type="Proteomes" id="UP000053989">
    <property type="component" value="Unassembled WGS sequence"/>
</dbReference>
<feature type="region of interest" description="Disordered" evidence="1">
    <location>
        <begin position="132"/>
        <end position="157"/>
    </location>
</feature>
<feature type="region of interest" description="Disordered" evidence="1">
    <location>
        <begin position="54"/>
        <end position="93"/>
    </location>
</feature>
<feature type="compositionally biased region" description="Polar residues" evidence="1">
    <location>
        <begin position="77"/>
        <end position="91"/>
    </location>
</feature>
<keyword evidence="2" id="KW-0472">Membrane</keyword>
<protein>
    <submittedName>
        <fullName evidence="3">Uncharacterized protein</fullName>
    </submittedName>
</protein>
<dbReference type="HOGENOM" id="CLU_109488_0_0_1"/>
<reference evidence="3 4" key="1">
    <citation type="submission" date="2014-04" db="EMBL/GenBank/DDBJ databases">
        <authorList>
            <consortium name="DOE Joint Genome Institute"/>
            <person name="Kuo A."/>
            <person name="Kohler A."/>
            <person name="Nagy L.G."/>
            <person name="Floudas D."/>
            <person name="Copeland A."/>
            <person name="Barry K.W."/>
            <person name="Cichocki N."/>
            <person name="Veneault-Fourrey C."/>
            <person name="LaButti K."/>
            <person name="Lindquist E.A."/>
            <person name="Lipzen A."/>
            <person name="Lundell T."/>
            <person name="Morin E."/>
            <person name="Murat C."/>
            <person name="Sun H."/>
            <person name="Tunlid A."/>
            <person name="Henrissat B."/>
            <person name="Grigoriev I.V."/>
            <person name="Hibbett D.S."/>
            <person name="Martin F."/>
            <person name="Nordberg H.P."/>
            <person name="Cantor M.N."/>
            <person name="Hua S.X."/>
        </authorList>
    </citation>
    <scope>NUCLEOTIDE SEQUENCE [LARGE SCALE GENOMIC DNA]</scope>
    <source>
        <strain evidence="3 4">Foug A</strain>
    </source>
</reference>
<feature type="transmembrane region" description="Helical" evidence="2">
    <location>
        <begin position="12"/>
        <end position="29"/>
    </location>
</feature>
<proteinExistence type="predicted"/>
<dbReference type="AlphaFoldDB" id="A0A0C3DBX3"/>
<evidence type="ECO:0000256" key="1">
    <source>
        <dbReference type="SAM" id="MobiDB-lite"/>
    </source>
</evidence>
<evidence type="ECO:0000313" key="4">
    <source>
        <dbReference type="Proteomes" id="UP000053989"/>
    </source>
</evidence>
<keyword evidence="2" id="KW-0812">Transmembrane</keyword>
<reference evidence="4" key="2">
    <citation type="submission" date="2015-01" db="EMBL/GenBank/DDBJ databases">
        <title>Evolutionary Origins and Diversification of the Mycorrhizal Mutualists.</title>
        <authorList>
            <consortium name="DOE Joint Genome Institute"/>
            <consortium name="Mycorrhizal Genomics Consortium"/>
            <person name="Kohler A."/>
            <person name="Kuo A."/>
            <person name="Nagy L.G."/>
            <person name="Floudas D."/>
            <person name="Copeland A."/>
            <person name="Barry K.W."/>
            <person name="Cichocki N."/>
            <person name="Veneault-Fourrey C."/>
            <person name="LaButti K."/>
            <person name="Lindquist E.A."/>
            <person name="Lipzen A."/>
            <person name="Lundell T."/>
            <person name="Morin E."/>
            <person name="Murat C."/>
            <person name="Riley R."/>
            <person name="Ohm R."/>
            <person name="Sun H."/>
            <person name="Tunlid A."/>
            <person name="Henrissat B."/>
            <person name="Grigoriev I.V."/>
            <person name="Hibbett D.S."/>
            <person name="Martin F."/>
        </authorList>
    </citation>
    <scope>NUCLEOTIDE SEQUENCE [LARGE SCALE GENOMIC DNA]</scope>
    <source>
        <strain evidence="4">Foug A</strain>
    </source>
</reference>
<dbReference type="EMBL" id="KN822166">
    <property type="protein sequence ID" value="KIM53914.1"/>
    <property type="molecule type" value="Genomic_DNA"/>
</dbReference>
<dbReference type="OrthoDB" id="2960209at2759"/>